<feature type="transmembrane region" description="Helical" evidence="2">
    <location>
        <begin position="1835"/>
        <end position="1854"/>
    </location>
</feature>
<evidence type="ECO:0000313" key="4">
    <source>
        <dbReference type="Proteomes" id="UP000663841"/>
    </source>
</evidence>
<accession>A0A8H3BLN2</accession>
<feature type="region of interest" description="Disordered" evidence="1">
    <location>
        <begin position="304"/>
        <end position="342"/>
    </location>
</feature>
<evidence type="ECO:0000256" key="2">
    <source>
        <dbReference type="SAM" id="Phobius"/>
    </source>
</evidence>
<protein>
    <submittedName>
        <fullName evidence="3">Uncharacterized protein</fullName>
    </submittedName>
</protein>
<feature type="compositionally biased region" description="Pro residues" evidence="1">
    <location>
        <begin position="310"/>
        <end position="321"/>
    </location>
</feature>
<keyword evidence="2" id="KW-0472">Membrane</keyword>
<reference evidence="3" key="1">
    <citation type="submission" date="2021-01" db="EMBL/GenBank/DDBJ databases">
        <authorList>
            <person name="Kaushik A."/>
        </authorList>
    </citation>
    <scope>NUCLEOTIDE SEQUENCE</scope>
    <source>
        <strain evidence="3">AG3-T5</strain>
    </source>
</reference>
<feature type="region of interest" description="Disordered" evidence="1">
    <location>
        <begin position="1694"/>
        <end position="1736"/>
    </location>
</feature>
<sequence length="1952" mass="215229">MPANYLEVPSEARALRTHIQNQTLAYAKRYITTNYVGYTEEGVAKILSTSLHSISPHAPTDISLPVDPVHKLLASRAQELTPYNEEYKLSVDEQQNMRGVFGRVLGLKKQLQPSLGAMQAEEPNRLDSPLRPLSPILTARARRQTPKILQRPVKQVLGMLPTDMEEIFDKGRIHSVKEEEITEQVLERDTYLDLEYTMTPEMIQEFRGFMARLPTKKTKVSPEGYEAFLRAESPPVERRFPRMSPPLFPRSETVGVGGRKGAAREETLSGLLHAVGATLASVDDAGFSLDGIAQESMKMLCGDMDHVLETPPPSPPQPPPLQWSSSDAAQPSSPPPQTPRRLHPSEMAFLASSPPDAYGKTEKIVKFDEVLFPKDRMRGRKLPPKIQPKFSDFMSGLHHPVPLRPTQHLAPPIATIPIPASPSESTQSDSVIGQPDEEFDELAGDFSAGIPSHSQASVSSDVDELADDDTLVSCVIEHLTEGAGDPFEYIMKERIEEKEMFMLDVPDLPPPNVYKRDGPPLPTNLAEASSQLGLCRAGGVQSLQLELEWRVTMPGDRIPTHEQAAQADSPYATETKAKAKENIKALLARLNREPGATGVFRAEEPKVAAAGAWARDNLKMILTKGERERLYGVERMAVEEYYEDAVPVDTYEPIRDRDEGVPLSTQTTFVPLSFGSERQNESWDMEVEPTGYGDFEHQEYDEEYDELEQEGPDEYENDLGVQQEYSELESQNYEEDPGQHSYEEEPSPADQVQEREPVDDWFEILEQTQADPRPNQNDHDGSPAARTSAPTSNVTREFVRPDSEIPPEWKDVQPGHSAKHKLASFMHARTGKPQPVLDVNDRPPSPAPAPAPEPERTGPYPIPAEIQSMLTIAPEDGPEPQPYRIIASMQVIQHRALVQRLENPGNLQLVERAGEIVKGAFAWQYAGPPLHGASFAIDPRTAVVLVPLADLPCPDAVPALSRLLQSLLNRYDSVNLVLEAYCKTQSELNPFTPPARKALASVRRAVALINGSLGRTGVRVGIARNVAECASLVRVVVEAAAREWDGAWEVWAEREWMGDDELPEETELSSVPCMNVFASITLLAQTSIDELLDSSREERSAWFGPSVGSARMPEGAYRSGKETYFTPAPYAFGIWSLIHLLLLGYIIYQFTENGKKTIIDGIGWRFPLLAIVNTVYVNVWTKGHYIVAFIFALLVSSTVSHIYYIVKKHHSSESLNDEMWIHLPFSLYHGWTTVLIIVTAFEAFGVNALTHPAGVFTKVFVFLGLLFLEATAAAYAFQSSEGDIGGSIAITWALFAIYEHQRSSRFVHWSALAFALISLFSVVKSLYALTFGRRGSSVLHDEERAPLPDPTPGHRAIADESRGKGCGIKSAGIGTGPTSGPPDGASDHDLSAGDGSCKERRDESVEAAVTDEPGQSGESSTGDTCSSSSTLQSPSATPETEAYAADEPDPEPEPLPTHVSAPELIRQPSPVPSMRTRPHLTDHASLVSSTTESNKWFSFALPRWGASAHEPQREEEEEKDHDGGRKFHWPFMAGLGSSGSGPTAAQLENLAQRLEERTEEEPRRSRSLSSRSVQSLPPRMSSPSPSLVLPPPVPQQDTVPSPMTPNLDMFTVAQSKTPGWASPWNPARLFPGSATSSPVGRKRRGKRGFREDEKRWEGLPGAPDRTYRDNFHSRDRSWGGTAWEPAVQSIPMQVRASTPEGEDGRVSSWDTSMSRSTHSTNPLERKKVSTGPGTPAQTLVAPVLQRRSKWMNFLLYQVYVPLLFRLLNISLTSSTLALAVHMRKVELGLSILGSIGSSPTLVIIFGPPTLIHVLIAIYAEYFGKPLGLWQTSSKLFHTLAETLFICMWSASLSLCLDNYLTAPIKCAPPSATRWWTHLQPSLSLDPLTHLPEGQAIRTELCSCQRALIALVVFGLLSYIANLVISLFRIFEKVKSTSGLLDSSARTAGLGIV</sequence>
<comment type="caution">
    <text evidence="3">The sequence shown here is derived from an EMBL/GenBank/DDBJ whole genome shotgun (WGS) entry which is preliminary data.</text>
</comment>
<feature type="compositionally biased region" description="Basic and acidic residues" evidence="1">
    <location>
        <begin position="1385"/>
        <end position="1404"/>
    </location>
</feature>
<name>A0A8H3BLN2_9AGAM</name>
<proteinExistence type="predicted"/>
<feature type="compositionally biased region" description="Low complexity" evidence="1">
    <location>
        <begin position="1567"/>
        <end position="1587"/>
    </location>
</feature>
<feature type="compositionally biased region" description="Low complexity" evidence="1">
    <location>
        <begin position="1416"/>
        <end position="1443"/>
    </location>
</feature>
<evidence type="ECO:0000313" key="3">
    <source>
        <dbReference type="EMBL" id="CAE6460001.1"/>
    </source>
</evidence>
<feature type="compositionally biased region" description="Pro residues" evidence="1">
    <location>
        <begin position="843"/>
        <end position="852"/>
    </location>
</feature>
<feature type="region of interest" description="Disordered" evidence="1">
    <location>
        <begin position="768"/>
        <end position="797"/>
    </location>
</feature>
<dbReference type="InterPro" id="IPR037737">
    <property type="entry name" value="Srf1"/>
</dbReference>
<feature type="transmembrane region" description="Helical" evidence="2">
    <location>
        <begin position="1754"/>
        <end position="1780"/>
    </location>
</feature>
<feature type="region of interest" description="Disordered" evidence="1">
    <location>
        <begin position="1341"/>
        <end position="1478"/>
    </location>
</feature>
<dbReference type="EMBL" id="CAJMWW010000245">
    <property type="protein sequence ID" value="CAE6460001.1"/>
    <property type="molecule type" value="Genomic_DNA"/>
</dbReference>
<feature type="transmembrane region" description="Helical" evidence="2">
    <location>
        <begin position="1800"/>
        <end position="1823"/>
    </location>
</feature>
<feature type="region of interest" description="Disordered" evidence="1">
    <location>
        <begin position="238"/>
        <end position="261"/>
    </location>
</feature>
<feature type="region of interest" description="Disordered" evidence="1">
    <location>
        <begin position="1628"/>
        <end position="1661"/>
    </location>
</feature>
<feature type="transmembrane region" description="Helical" evidence="2">
    <location>
        <begin position="1130"/>
        <end position="1150"/>
    </location>
</feature>
<keyword evidence="2" id="KW-1133">Transmembrane helix</keyword>
<feature type="region of interest" description="Disordered" evidence="1">
    <location>
        <begin position="830"/>
        <end position="862"/>
    </location>
</feature>
<feature type="compositionally biased region" description="Basic and acidic residues" evidence="1">
    <location>
        <begin position="1553"/>
        <end position="1564"/>
    </location>
</feature>
<feature type="region of interest" description="Disordered" evidence="1">
    <location>
        <begin position="728"/>
        <end position="754"/>
    </location>
</feature>
<feature type="transmembrane region" description="Helical" evidence="2">
    <location>
        <begin position="1162"/>
        <end position="1179"/>
    </location>
</feature>
<gene>
    <name evidence="3" type="ORF">RDB_LOCUS149200</name>
</gene>
<keyword evidence="2" id="KW-0812">Transmembrane</keyword>
<feature type="region of interest" description="Disordered" evidence="1">
    <location>
        <begin position="1504"/>
        <end position="1607"/>
    </location>
</feature>
<feature type="compositionally biased region" description="Low complexity" evidence="1">
    <location>
        <begin position="322"/>
        <end position="331"/>
    </location>
</feature>
<feature type="transmembrane region" description="Helical" evidence="2">
    <location>
        <begin position="1227"/>
        <end position="1249"/>
    </location>
</feature>
<dbReference type="Proteomes" id="UP000663841">
    <property type="component" value="Unassembled WGS sequence"/>
</dbReference>
<dbReference type="PANTHER" id="PTHR36819">
    <property type="entry name" value="REGULATOR OF PHOSPHOLIPASE D SRF1"/>
    <property type="match status" value="1"/>
</dbReference>
<organism evidence="3 4">
    <name type="scientific">Rhizoctonia solani</name>
    <dbReference type="NCBI Taxonomy" id="456999"/>
    <lineage>
        <taxon>Eukaryota</taxon>
        <taxon>Fungi</taxon>
        <taxon>Dikarya</taxon>
        <taxon>Basidiomycota</taxon>
        <taxon>Agaricomycotina</taxon>
        <taxon>Agaricomycetes</taxon>
        <taxon>Cantharellales</taxon>
        <taxon>Ceratobasidiaceae</taxon>
        <taxon>Rhizoctonia</taxon>
    </lineage>
</organism>
<dbReference type="GO" id="GO:0071944">
    <property type="term" value="C:cell periphery"/>
    <property type="evidence" value="ECO:0007669"/>
    <property type="project" value="TreeGrafter"/>
</dbReference>
<dbReference type="GO" id="GO:0000324">
    <property type="term" value="C:fungal-type vacuole"/>
    <property type="evidence" value="ECO:0007669"/>
    <property type="project" value="TreeGrafter"/>
</dbReference>
<feature type="transmembrane region" description="Helical" evidence="2">
    <location>
        <begin position="1306"/>
        <end position="1327"/>
    </location>
</feature>
<feature type="transmembrane region" description="Helical" evidence="2">
    <location>
        <begin position="1906"/>
        <end position="1927"/>
    </location>
</feature>
<evidence type="ECO:0000256" key="1">
    <source>
        <dbReference type="SAM" id="MobiDB-lite"/>
    </source>
</evidence>
<feature type="compositionally biased region" description="Polar residues" evidence="1">
    <location>
        <begin position="1708"/>
        <end position="1722"/>
    </location>
</feature>
<dbReference type="PANTHER" id="PTHR36819:SF1">
    <property type="entry name" value="REGULATOR OF PHOSPHOLIPASE D SRF1"/>
    <property type="match status" value="1"/>
</dbReference>
<feature type="transmembrane region" description="Helical" evidence="2">
    <location>
        <begin position="1255"/>
        <end position="1277"/>
    </location>
</feature>
<feature type="transmembrane region" description="Helical" evidence="2">
    <location>
        <begin position="1185"/>
        <end position="1206"/>
    </location>
</feature>
<feature type="compositionally biased region" description="Basic and acidic residues" evidence="1">
    <location>
        <begin position="1648"/>
        <end position="1657"/>
    </location>
</feature>